<name>A0A0F9QDI9_9ZZZZ</name>
<sequence>MAFNTERGQRAPALAPNYVRHRLVKGAIDTGDITNQRRGMNMASHSHAHVQVLPKNGANPDVKILFWSSAIGKFIDPDVEIAVTGKGADVPYEFTFEPRGRIFFVFVTGTVTGDDEVEIQVAGFNVERV</sequence>
<dbReference type="AlphaFoldDB" id="A0A0F9QDI9"/>
<evidence type="ECO:0008006" key="2">
    <source>
        <dbReference type="Google" id="ProtNLM"/>
    </source>
</evidence>
<proteinExistence type="predicted"/>
<organism evidence="1">
    <name type="scientific">marine sediment metagenome</name>
    <dbReference type="NCBI Taxonomy" id="412755"/>
    <lineage>
        <taxon>unclassified sequences</taxon>
        <taxon>metagenomes</taxon>
        <taxon>ecological metagenomes</taxon>
    </lineage>
</organism>
<comment type="caution">
    <text evidence="1">The sequence shown here is derived from an EMBL/GenBank/DDBJ whole genome shotgun (WGS) entry which is preliminary data.</text>
</comment>
<evidence type="ECO:0000313" key="1">
    <source>
        <dbReference type="EMBL" id="KKN42115.1"/>
    </source>
</evidence>
<accession>A0A0F9QDI9</accession>
<dbReference type="EMBL" id="LAZR01001603">
    <property type="protein sequence ID" value="KKN42115.1"/>
    <property type="molecule type" value="Genomic_DNA"/>
</dbReference>
<reference evidence="1" key="1">
    <citation type="journal article" date="2015" name="Nature">
        <title>Complex archaea that bridge the gap between prokaryotes and eukaryotes.</title>
        <authorList>
            <person name="Spang A."/>
            <person name="Saw J.H."/>
            <person name="Jorgensen S.L."/>
            <person name="Zaremba-Niedzwiedzka K."/>
            <person name="Martijn J."/>
            <person name="Lind A.E."/>
            <person name="van Eijk R."/>
            <person name="Schleper C."/>
            <person name="Guy L."/>
            <person name="Ettema T.J."/>
        </authorList>
    </citation>
    <scope>NUCLEOTIDE SEQUENCE</scope>
</reference>
<protein>
    <recommendedName>
        <fullName evidence="2">BppU N-terminal domain-containing protein</fullName>
    </recommendedName>
</protein>
<gene>
    <name evidence="1" type="ORF">LCGC14_0716470</name>
</gene>